<accession>A0ACC1DI75</accession>
<organism evidence="1 2">
    <name type="scientific">Dendrolimus kikuchii</name>
    <dbReference type="NCBI Taxonomy" id="765133"/>
    <lineage>
        <taxon>Eukaryota</taxon>
        <taxon>Metazoa</taxon>
        <taxon>Ecdysozoa</taxon>
        <taxon>Arthropoda</taxon>
        <taxon>Hexapoda</taxon>
        <taxon>Insecta</taxon>
        <taxon>Pterygota</taxon>
        <taxon>Neoptera</taxon>
        <taxon>Endopterygota</taxon>
        <taxon>Lepidoptera</taxon>
        <taxon>Glossata</taxon>
        <taxon>Ditrysia</taxon>
        <taxon>Bombycoidea</taxon>
        <taxon>Lasiocampidae</taxon>
        <taxon>Dendrolimus</taxon>
    </lineage>
</organism>
<protein>
    <submittedName>
        <fullName evidence="1">Uncharacterized protein</fullName>
    </submittedName>
</protein>
<comment type="caution">
    <text evidence="1">The sequence shown here is derived from an EMBL/GenBank/DDBJ whole genome shotgun (WGS) entry which is preliminary data.</text>
</comment>
<reference evidence="1 2" key="1">
    <citation type="journal article" date="2021" name="Front. Genet.">
        <title>Chromosome-Level Genome Assembly Reveals Significant Gene Expansion in the Toll and IMD Signaling Pathways of Dendrolimus kikuchii.</title>
        <authorList>
            <person name="Zhou J."/>
            <person name="Wu P."/>
            <person name="Xiong Z."/>
            <person name="Liu N."/>
            <person name="Zhao N."/>
            <person name="Ji M."/>
            <person name="Qiu Y."/>
            <person name="Yang B."/>
        </authorList>
    </citation>
    <scope>NUCLEOTIDE SEQUENCE [LARGE SCALE GENOMIC DNA]</scope>
    <source>
        <strain evidence="1">Ann1</strain>
    </source>
</reference>
<gene>
    <name evidence="1" type="ORF">K1T71_001536</name>
</gene>
<evidence type="ECO:0000313" key="2">
    <source>
        <dbReference type="Proteomes" id="UP000824533"/>
    </source>
</evidence>
<dbReference type="Proteomes" id="UP000824533">
    <property type="component" value="Linkage Group LG02"/>
</dbReference>
<keyword evidence="2" id="KW-1185">Reference proteome</keyword>
<proteinExistence type="predicted"/>
<dbReference type="EMBL" id="CM034388">
    <property type="protein sequence ID" value="KAJ0183560.1"/>
    <property type="molecule type" value="Genomic_DNA"/>
</dbReference>
<evidence type="ECO:0000313" key="1">
    <source>
        <dbReference type="EMBL" id="KAJ0183560.1"/>
    </source>
</evidence>
<sequence>MSSKSADGGPPEEVSKVKVDLDTILIEEIGQFGKYQIRTLVFTLAAVIFSACQAEYVFTTARINSRCFIPECEVDPETAEFTPAWLPKAIPGNGDSFDNCQRYAVANYTLVGNDTCPEYLFDINNMVECEKYVYENHQTVAYDYNLACNEWRRTLIGFIRTCGTLFALPLTGYISDKWGRKTALTFNAVNAAWLGLLRYWAPSYFYFVLFEILESIFGAGVFSCTYILVLELVGPKYRVIAGAILSSSFATGQMFVGLVAWACPNWHSLTLALYIPQFITIAYWWILSESVRWYMSKGLYDKSEALLKEAARINGRELSHLSLEALRRTAEEEIKKRSLEASSGAQEPLLILQVFRKKRILVRCMVTPFLWITTTGNGYLNYVAVAAAELPGFWLSVFLMEKIGRKPVLIGGYWMCAACQVAYIYIPTENYAASLAVYLIGKSSISIVVIAIYVYTTELYPTKYRHNLFAFSSMIGRIGSITAPLTPALGAAIFDNFPFVLFAGFALLSGILLFLTPETLGTKLPDTMDQASDLGLKKNNT</sequence>
<name>A0ACC1DI75_9NEOP</name>